<organism evidence="10">
    <name type="scientific">freshwater metagenome</name>
    <dbReference type="NCBI Taxonomy" id="449393"/>
    <lineage>
        <taxon>unclassified sequences</taxon>
        <taxon>metagenomes</taxon>
        <taxon>ecological metagenomes</taxon>
    </lineage>
</organism>
<feature type="transmembrane region" description="Helical" evidence="8">
    <location>
        <begin position="230"/>
        <end position="251"/>
    </location>
</feature>
<feature type="transmembrane region" description="Helical" evidence="8">
    <location>
        <begin position="51"/>
        <end position="72"/>
    </location>
</feature>
<protein>
    <submittedName>
        <fullName evidence="10">Unannotated protein</fullName>
    </submittedName>
</protein>
<evidence type="ECO:0000256" key="8">
    <source>
        <dbReference type="SAM" id="Phobius"/>
    </source>
</evidence>
<keyword evidence="2" id="KW-0813">Transport</keyword>
<evidence type="ECO:0000313" key="10">
    <source>
        <dbReference type="EMBL" id="CAB4649422.1"/>
    </source>
</evidence>
<evidence type="ECO:0000256" key="6">
    <source>
        <dbReference type="ARBA" id="ARBA00023136"/>
    </source>
</evidence>
<evidence type="ECO:0000256" key="4">
    <source>
        <dbReference type="ARBA" id="ARBA00022692"/>
    </source>
</evidence>
<keyword evidence="3" id="KW-1003">Cell membrane</keyword>
<proteinExistence type="predicted"/>
<dbReference type="EMBL" id="CAEZWH010000051">
    <property type="protein sequence ID" value="CAB4649422.1"/>
    <property type="molecule type" value="Genomic_DNA"/>
</dbReference>
<feature type="transmembrane region" description="Helical" evidence="8">
    <location>
        <begin position="289"/>
        <end position="311"/>
    </location>
</feature>
<keyword evidence="4 8" id="KW-0812">Transmembrane</keyword>
<dbReference type="PANTHER" id="PTHR43386:SF1">
    <property type="entry name" value="D,D-DIPEPTIDE TRANSPORT SYSTEM PERMEASE PROTEIN DDPC-RELATED"/>
    <property type="match status" value="1"/>
</dbReference>
<dbReference type="PROSITE" id="PS50928">
    <property type="entry name" value="ABC_TM1"/>
    <property type="match status" value="1"/>
</dbReference>
<dbReference type="Pfam" id="PF00528">
    <property type="entry name" value="BPD_transp_1"/>
    <property type="match status" value="1"/>
</dbReference>
<feature type="region of interest" description="Disordered" evidence="7">
    <location>
        <begin position="1"/>
        <end position="29"/>
    </location>
</feature>
<dbReference type="CDD" id="cd06261">
    <property type="entry name" value="TM_PBP2"/>
    <property type="match status" value="1"/>
</dbReference>
<dbReference type="AlphaFoldDB" id="A0A6J6KIQ2"/>
<dbReference type="PANTHER" id="PTHR43386">
    <property type="entry name" value="OLIGOPEPTIDE TRANSPORT SYSTEM PERMEASE PROTEIN APPC"/>
    <property type="match status" value="1"/>
</dbReference>
<sequence length="330" mass="35374">MSNSTSNDEYSARVRETDDAAEQEGTLSGRPFEVRSATGGLFRGLLSDKSGVFGLVVLAILGLTAIFAPFLAPYGPAEGTLSSADLPPFWSDGGSWSFVLGTDLQGYDMLSRLIYGLRTTLFISSMVVIIAGSVGITLGLISGYIGGRTDRWISGWTDVQVAFPGLLIAMIMIAVLGGSTWTLIFVLAFNGWMVFARMTRGVVMSVKQEAYVEAAELIGAKTTRIMFKHILPNLTSALLTLGVLEFARIILAEATLSFLGLGLQFPDVSLGVVANMGRDAIFSDPRLSVIPGIVVSALVLAMNFVASWLRVALDPRERDKRFASRVVAGM</sequence>
<evidence type="ECO:0000313" key="11">
    <source>
        <dbReference type="EMBL" id="CAB4753335.1"/>
    </source>
</evidence>
<dbReference type="SUPFAM" id="SSF161098">
    <property type="entry name" value="MetI-like"/>
    <property type="match status" value="1"/>
</dbReference>
<reference evidence="10" key="1">
    <citation type="submission" date="2020-05" db="EMBL/GenBank/DDBJ databases">
        <authorList>
            <person name="Chiriac C."/>
            <person name="Salcher M."/>
            <person name="Ghai R."/>
            <person name="Kavagutti S V."/>
        </authorList>
    </citation>
    <scope>NUCLEOTIDE SEQUENCE</scope>
</reference>
<dbReference type="InterPro" id="IPR000515">
    <property type="entry name" value="MetI-like"/>
</dbReference>
<evidence type="ECO:0000256" key="7">
    <source>
        <dbReference type="SAM" id="MobiDB-lite"/>
    </source>
</evidence>
<evidence type="ECO:0000256" key="3">
    <source>
        <dbReference type="ARBA" id="ARBA00022475"/>
    </source>
</evidence>
<dbReference type="Pfam" id="PF12911">
    <property type="entry name" value="OppC_N"/>
    <property type="match status" value="1"/>
</dbReference>
<accession>A0A6J6KIQ2</accession>
<dbReference type="InterPro" id="IPR035906">
    <property type="entry name" value="MetI-like_sf"/>
</dbReference>
<dbReference type="GO" id="GO:0055085">
    <property type="term" value="P:transmembrane transport"/>
    <property type="evidence" value="ECO:0007669"/>
    <property type="project" value="InterPro"/>
</dbReference>
<keyword evidence="5 8" id="KW-1133">Transmembrane helix</keyword>
<dbReference type="InterPro" id="IPR025966">
    <property type="entry name" value="OppC_N"/>
</dbReference>
<name>A0A6J6KIQ2_9ZZZZ</name>
<gene>
    <name evidence="10" type="ORF">UFOPK2195_00388</name>
    <name evidence="11" type="ORF">UFOPK2872_00084</name>
</gene>
<dbReference type="InterPro" id="IPR050366">
    <property type="entry name" value="BP-dependent_transpt_permease"/>
</dbReference>
<evidence type="ECO:0000256" key="2">
    <source>
        <dbReference type="ARBA" id="ARBA00022448"/>
    </source>
</evidence>
<dbReference type="EMBL" id="CAEZZM010000004">
    <property type="protein sequence ID" value="CAB4753335.1"/>
    <property type="molecule type" value="Genomic_DNA"/>
</dbReference>
<feature type="transmembrane region" description="Helical" evidence="8">
    <location>
        <begin position="121"/>
        <end position="146"/>
    </location>
</feature>
<evidence type="ECO:0000256" key="1">
    <source>
        <dbReference type="ARBA" id="ARBA00004651"/>
    </source>
</evidence>
<dbReference type="GO" id="GO:0005886">
    <property type="term" value="C:plasma membrane"/>
    <property type="evidence" value="ECO:0007669"/>
    <property type="project" value="UniProtKB-SubCell"/>
</dbReference>
<feature type="transmembrane region" description="Helical" evidence="8">
    <location>
        <begin position="166"/>
        <end position="195"/>
    </location>
</feature>
<dbReference type="Gene3D" id="1.10.3720.10">
    <property type="entry name" value="MetI-like"/>
    <property type="match status" value="1"/>
</dbReference>
<keyword evidence="6 8" id="KW-0472">Membrane</keyword>
<comment type="subcellular location">
    <subcellularLocation>
        <location evidence="1">Cell membrane</location>
        <topology evidence="1">Multi-pass membrane protein</topology>
    </subcellularLocation>
</comment>
<evidence type="ECO:0000256" key="5">
    <source>
        <dbReference type="ARBA" id="ARBA00022989"/>
    </source>
</evidence>
<evidence type="ECO:0000259" key="9">
    <source>
        <dbReference type="PROSITE" id="PS50928"/>
    </source>
</evidence>
<feature type="domain" description="ABC transmembrane type-1" evidence="9">
    <location>
        <begin position="117"/>
        <end position="306"/>
    </location>
</feature>